<dbReference type="AlphaFoldDB" id="A0A6J8ASR5"/>
<dbReference type="OrthoDB" id="6185229at2759"/>
<sequence length="405" mass="46132">MDFNNINPNLQTSGQEAGANNQVLTLTEFYDAKTKLQNKIDEGRHETEDLRHDMDSKLALMTSQLQQMFSAFQQKLTKDLGQYETNKSQDFEGKYIELVRNHTQLQQNFDTQVLSINDRARSEDFRALYNMTVNSVSQISRGLNEQNRSTEARFQNTDARHNASLVTLLKEVHDSEIRQNVNVISKVNSLENNFTLTIGNVQQAVSKINNRAWIDSNTNYAAFHIYKNEMSIVGTVFNYISTTAAVETTGTAVAAVELQIGDTVKIKADKYQNQMIELLFAKNKTEHLSDRVNDLSQCKNKTMELEKAVDQLKVSKSIQPLCDFSALQQQVQTINSQTQGLSTNDRARSKNFRALYNMTINSMSQMSRRLNEQNVSTEACLQNTDVRQNGSIVTLIKEIHDFEER</sequence>
<name>A0A6J8ASR5_MYTCO</name>
<dbReference type="EMBL" id="CACVKT020001754">
    <property type="protein sequence ID" value="CAC5371308.1"/>
    <property type="molecule type" value="Genomic_DNA"/>
</dbReference>
<keyword evidence="2" id="KW-1185">Reference proteome</keyword>
<evidence type="ECO:0000313" key="1">
    <source>
        <dbReference type="EMBL" id="CAC5371308.1"/>
    </source>
</evidence>
<gene>
    <name evidence="1" type="ORF">MCOR_9813</name>
</gene>
<reference evidence="1 2" key="1">
    <citation type="submission" date="2020-06" db="EMBL/GenBank/DDBJ databases">
        <authorList>
            <person name="Li R."/>
            <person name="Bekaert M."/>
        </authorList>
    </citation>
    <scope>NUCLEOTIDE SEQUENCE [LARGE SCALE GENOMIC DNA]</scope>
    <source>
        <strain evidence="2">wild</strain>
    </source>
</reference>
<dbReference type="Proteomes" id="UP000507470">
    <property type="component" value="Unassembled WGS sequence"/>
</dbReference>
<organism evidence="1 2">
    <name type="scientific">Mytilus coruscus</name>
    <name type="common">Sea mussel</name>
    <dbReference type="NCBI Taxonomy" id="42192"/>
    <lineage>
        <taxon>Eukaryota</taxon>
        <taxon>Metazoa</taxon>
        <taxon>Spiralia</taxon>
        <taxon>Lophotrochozoa</taxon>
        <taxon>Mollusca</taxon>
        <taxon>Bivalvia</taxon>
        <taxon>Autobranchia</taxon>
        <taxon>Pteriomorphia</taxon>
        <taxon>Mytilida</taxon>
        <taxon>Mytiloidea</taxon>
        <taxon>Mytilidae</taxon>
        <taxon>Mytilinae</taxon>
        <taxon>Mytilus</taxon>
    </lineage>
</organism>
<proteinExistence type="predicted"/>
<accession>A0A6J8ASR5</accession>
<evidence type="ECO:0000313" key="2">
    <source>
        <dbReference type="Proteomes" id="UP000507470"/>
    </source>
</evidence>
<protein>
    <submittedName>
        <fullName evidence="1">Uncharacterized protein</fullName>
    </submittedName>
</protein>